<gene>
    <name evidence="4" type="ORF">DFP89_10261</name>
</gene>
<dbReference type="Proteomes" id="UP000253345">
    <property type="component" value="Unassembled WGS sequence"/>
</dbReference>
<keyword evidence="5" id="KW-1185">Reference proteome</keyword>
<dbReference type="EMBL" id="QPJL01000002">
    <property type="protein sequence ID" value="RCW88132.1"/>
    <property type="molecule type" value="Genomic_DNA"/>
</dbReference>
<keyword evidence="3" id="KW-0812">Transmembrane</keyword>
<evidence type="ECO:0000256" key="1">
    <source>
        <dbReference type="ARBA" id="ARBA00022748"/>
    </source>
</evidence>
<evidence type="ECO:0000313" key="5">
    <source>
        <dbReference type="Proteomes" id="UP000253345"/>
    </source>
</evidence>
<dbReference type="SUPFAM" id="SSF48452">
    <property type="entry name" value="TPR-like"/>
    <property type="match status" value="1"/>
</dbReference>
<evidence type="ECO:0000256" key="2">
    <source>
        <dbReference type="SAM" id="MobiDB-lite"/>
    </source>
</evidence>
<dbReference type="OrthoDB" id="9815847at2"/>
<protein>
    <submittedName>
        <fullName evidence="4">Cytochrome c-type biogenesis protein CcmH</fullName>
    </submittedName>
</protein>
<organism evidence="4 5">
    <name type="scientific">Paracoccus lutimaris</name>
    <dbReference type="NCBI Taxonomy" id="1490030"/>
    <lineage>
        <taxon>Bacteria</taxon>
        <taxon>Pseudomonadati</taxon>
        <taxon>Pseudomonadota</taxon>
        <taxon>Alphaproteobacteria</taxon>
        <taxon>Rhodobacterales</taxon>
        <taxon>Paracoccaceae</taxon>
        <taxon>Paracoccus</taxon>
    </lineage>
</organism>
<feature type="region of interest" description="Disordered" evidence="2">
    <location>
        <begin position="136"/>
        <end position="155"/>
    </location>
</feature>
<feature type="transmembrane region" description="Helical" evidence="3">
    <location>
        <begin position="91"/>
        <end position="110"/>
    </location>
</feature>
<proteinExistence type="predicted"/>
<dbReference type="InterPro" id="IPR011990">
    <property type="entry name" value="TPR-like_helical_dom_sf"/>
</dbReference>
<keyword evidence="1" id="KW-0201">Cytochrome c-type biogenesis</keyword>
<dbReference type="GO" id="GO:0017004">
    <property type="term" value="P:cytochrome complex assembly"/>
    <property type="evidence" value="ECO:0007669"/>
    <property type="project" value="UniProtKB-KW"/>
</dbReference>
<evidence type="ECO:0000313" key="4">
    <source>
        <dbReference type="EMBL" id="RCW88132.1"/>
    </source>
</evidence>
<dbReference type="Gene3D" id="1.25.40.10">
    <property type="entry name" value="Tetratricopeptide repeat domain"/>
    <property type="match status" value="1"/>
</dbReference>
<dbReference type="NCBIfam" id="TIGR03142">
    <property type="entry name" value="cytochro_ccmI"/>
    <property type="match status" value="1"/>
</dbReference>
<comment type="caution">
    <text evidence="4">The sequence shown here is derived from an EMBL/GenBank/DDBJ whole genome shotgun (WGS) entry which is preliminary data.</text>
</comment>
<sequence>MFWIICAALAGVVAIAIAAPLLRRQRAGAEPAAAFDLRVYRDQLREVERDLERGVIDPADAERLRVEIGRKVLAADRALERETSARRAPGGIIAIAVLLVLIGGAIALYVDMGAPERSDEPITRRIANAQAIYDQRPTQAEAETVAPKPKPPENDPEYDQYVALVDKLRAAVAQNPDDPRGLELLAQHERGLGNFVAAKEAQARLIRIRGDQASEQDWSRLTDLTVEAAGGLITAEGENAVARTLALNPHSPQARYYAGLLQIQSGRPDRAFPLWAELLEEGPPDAPWLQPIRYIISDLAWFAGNPDYTPPEAAGAANGAMATPGMPALPGPDADAMAAAGEMTPEARQQMIDGMVKGLEDRLATQGGSPEEWARLIGALAVKGDAAHAQEILTEARSKFAADPKALAVIDGAAGQAGLQ</sequence>
<dbReference type="AlphaFoldDB" id="A0A368Z6P7"/>
<evidence type="ECO:0000256" key="3">
    <source>
        <dbReference type="SAM" id="Phobius"/>
    </source>
</evidence>
<name>A0A368Z6P7_9RHOB</name>
<reference evidence="4 5" key="1">
    <citation type="submission" date="2018-07" db="EMBL/GenBank/DDBJ databases">
        <title>Genomic Encyclopedia of Type Strains, Phase III (KMG-III): the genomes of soil and plant-associated and newly described type strains.</title>
        <authorList>
            <person name="Whitman W."/>
        </authorList>
    </citation>
    <scope>NUCLEOTIDE SEQUENCE [LARGE SCALE GENOMIC DNA]</scope>
    <source>
        <strain evidence="4 5">CECT 8525</strain>
    </source>
</reference>
<keyword evidence="3" id="KW-1133">Transmembrane helix</keyword>
<keyword evidence="3" id="KW-0472">Membrane</keyword>
<dbReference type="RefSeq" id="WP_114347874.1">
    <property type="nucleotide sequence ID" value="NZ_QPJL01000002.1"/>
</dbReference>
<dbReference type="InterPro" id="IPR017560">
    <property type="entry name" value="Cyt_c_biogenesis_CcmI"/>
</dbReference>
<accession>A0A368Z6P7</accession>